<proteinExistence type="predicted"/>
<evidence type="ECO:0000313" key="1">
    <source>
        <dbReference type="EMBL" id="GIX60947.1"/>
    </source>
</evidence>
<dbReference type="GeneID" id="94192430"/>
<organism evidence="1 2">
    <name type="scientific">Babesia caballi</name>
    <dbReference type="NCBI Taxonomy" id="5871"/>
    <lineage>
        <taxon>Eukaryota</taxon>
        <taxon>Sar</taxon>
        <taxon>Alveolata</taxon>
        <taxon>Apicomplexa</taxon>
        <taxon>Aconoidasida</taxon>
        <taxon>Piroplasmida</taxon>
        <taxon>Babesiidae</taxon>
        <taxon>Babesia</taxon>
    </lineage>
</organism>
<reference evidence="1 2" key="1">
    <citation type="submission" date="2021-06" db="EMBL/GenBank/DDBJ databases">
        <title>Genome sequence of Babesia caballi.</title>
        <authorList>
            <person name="Yamagishi J."/>
            <person name="Kidaka T."/>
            <person name="Ochi A."/>
        </authorList>
    </citation>
    <scope>NUCLEOTIDE SEQUENCE [LARGE SCALE GENOMIC DNA]</scope>
    <source>
        <strain evidence="1">USDA-D6B2</strain>
    </source>
</reference>
<dbReference type="Proteomes" id="UP001497744">
    <property type="component" value="Unassembled WGS sequence"/>
</dbReference>
<name>A0AAV4LMG7_BABCB</name>
<accession>A0AAV4LMG7</accession>
<comment type="caution">
    <text evidence="1">The sequence shown here is derived from an EMBL/GenBank/DDBJ whole genome shotgun (WGS) entry which is preliminary data.</text>
</comment>
<evidence type="ECO:0000313" key="2">
    <source>
        <dbReference type="Proteomes" id="UP001497744"/>
    </source>
</evidence>
<dbReference type="RefSeq" id="XP_067713018.1">
    <property type="nucleotide sequence ID" value="XM_067856917.1"/>
</dbReference>
<dbReference type="EMBL" id="BPLF01000001">
    <property type="protein sequence ID" value="GIX60947.1"/>
    <property type="molecule type" value="Genomic_DNA"/>
</dbReference>
<gene>
    <name evidence="1" type="ORF">BcabD6B2_03820</name>
</gene>
<sequence length="89" mass="10474">MGEFRRHPKQLEERGEEHRLVVGVGQNECDTLSDIAILHIEMSKQFLGKVGVHLCEPQLHEEQKEQRSKNEERIRLPLTHFDVMLKITF</sequence>
<keyword evidence="2" id="KW-1185">Reference proteome</keyword>
<protein>
    <submittedName>
        <fullName evidence="1">Formimidoyltetrahydrofolate cyclodeaminase</fullName>
    </submittedName>
</protein>
<dbReference type="AlphaFoldDB" id="A0AAV4LMG7"/>